<proteinExistence type="predicted"/>
<evidence type="ECO:0000256" key="2">
    <source>
        <dbReference type="SAM" id="MobiDB-lite"/>
    </source>
</evidence>
<feature type="domain" description="Ubiquitin-like" evidence="3">
    <location>
        <begin position="36"/>
        <end position="100"/>
    </location>
</feature>
<feature type="region of interest" description="Disordered" evidence="2">
    <location>
        <begin position="790"/>
        <end position="871"/>
    </location>
</feature>
<dbReference type="PROSITE" id="PS50053">
    <property type="entry name" value="UBIQUITIN_2"/>
    <property type="match status" value="1"/>
</dbReference>
<dbReference type="InterPro" id="IPR029071">
    <property type="entry name" value="Ubiquitin-like_domsf"/>
</dbReference>
<dbReference type="SUPFAM" id="SSF54236">
    <property type="entry name" value="Ubiquitin-like"/>
    <property type="match status" value="1"/>
</dbReference>
<dbReference type="GO" id="GO:0034045">
    <property type="term" value="C:phagophore assembly site membrane"/>
    <property type="evidence" value="ECO:0007669"/>
    <property type="project" value="TreeGrafter"/>
</dbReference>
<dbReference type="Pfam" id="PF04108">
    <property type="entry name" value="ATG17_like"/>
    <property type="match status" value="1"/>
</dbReference>
<dbReference type="GO" id="GO:0060090">
    <property type="term" value="F:molecular adaptor activity"/>
    <property type="evidence" value="ECO:0007669"/>
    <property type="project" value="TreeGrafter"/>
</dbReference>
<feature type="compositionally biased region" description="Polar residues" evidence="2">
    <location>
        <begin position="854"/>
        <end position="863"/>
    </location>
</feature>
<dbReference type="Proteomes" id="UP000002009">
    <property type="component" value="Chromosome 14"/>
</dbReference>
<sequence>MDDEEFGAQAETRRPGPRRDYQSGTRGRGFGGTEVAMLILIAHTGKTVELECDGTSRVDSLLQALASLTGVPSGDQLLLFAGQKLEPSKPLATYGLPEASGTAAPGPRSIHGDQVHHVEDEKPRHVFLYCKSLLRPDAQAPPEEPFEDVAVDPPPPAPPRSDGTHPLDDASSPLIRALPDYERQFRHHRQSAAAVWSATQMRFEECRRLVTEMHVQALAIDSARDNVDHHFNYICRCQAEFERSHSAQNAAHSELLECFDRDMETLESTALHPAVVEHCERRRAEAVRTASETAATEGEKSGPKVAADPPSVTGSGSSAGSGDVTSSTESATGGEGKTQIEGKTGGSAPPSPSRTQLAPPAIPPVRRNLLDCVPAERIRRWAQDCARSHDAFNAKVADLAAMFNALHATTEELFMTGPDVDIAALEEELERAQGKLAEQAAVIQCLDKDLNTVGRLVEETVGDLASNRGGTGSVGGGALDACAALDPMNELHVKSHLPAVDAVDREMAALHWHCAQCKHAMGACVHRQLQSISALQSQIHQTRNKQAGFKEWGKRQEQKFRELRIARRIPRVYRACLAEVARRVAFQEMYAAQAGKLAERMARHRERETRRREQFTKSHERYLPPEVIAGLGLCAPPPQCEVTVTRSGTREGADVGTPPLARVTEEDLRRIGSDAAAAYVEELPSPPPSPMVGVGAIEVGDDAAELLGSLALDDDEGDETDDDEDDTEDGDKDGDKDGVSLGDGAMTRSRAGRDGDLYLENARLRADLAANVALLATIDSDRVRVLSKSAQTSQVLPSENELGREPVGVQTSRGSLGPMGASTMGRSMQTARASTEGVGVQTSRTLRAPAESEGASTQTSQVLESEEGRTERARWRVEVRARQGYARAPAAGGARSVVGARG</sequence>
<reference evidence="4 5" key="1">
    <citation type="journal article" date="2009" name="Science">
        <title>Green evolution and dynamic adaptations revealed by genomes of the marine picoeukaryotes Micromonas.</title>
        <authorList>
            <person name="Worden A.Z."/>
            <person name="Lee J.H."/>
            <person name="Mock T."/>
            <person name="Rouze P."/>
            <person name="Simmons M.P."/>
            <person name="Aerts A.L."/>
            <person name="Allen A.E."/>
            <person name="Cuvelier M.L."/>
            <person name="Derelle E."/>
            <person name="Everett M.V."/>
            <person name="Foulon E."/>
            <person name="Grimwood J."/>
            <person name="Gundlach H."/>
            <person name="Henrissat B."/>
            <person name="Napoli C."/>
            <person name="McDonald S.M."/>
            <person name="Parker M.S."/>
            <person name="Rombauts S."/>
            <person name="Salamov A."/>
            <person name="Von Dassow P."/>
            <person name="Badger J.H."/>
            <person name="Coutinho P.M."/>
            <person name="Demir E."/>
            <person name="Dubchak I."/>
            <person name="Gentemann C."/>
            <person name="Eikrem W."/>
            <person name="Gready J.E."/>
            <person name="John U."/>
            <person name="Lanier W."/>
            <person name="Lindquist E.A."/>
            <person name="Lucas S."/>
            <person name="Mayer K.F."/>
            <person name="Moreau H."/>
            <person name="Not F."/>
            <person name="Otillar R."/>
            <person name="Panaud O."/>
            <person name="Pangilinan J."/>
            <person name="Paulsen I."/>
            <person name="Piegu B."/>
            <person name="Poliakov A."/>
            <person name="Robbens S."/>
            <person name="Schmutz J."/>
            <person name="Toulza E."/>
            <person name="Wyss T."/>
            <person name="Zelensky A."/>
            <person name="Zhou K."/>
            <person name="Armbrust E.V."/>
            <person name="Bhattacharya D."/>
            <person name="Goodenough U.W."/>
            <person name="Van de Peer Y."/>
            <person name="Grigoriev I.V."/>
        </authorList>
    </citation>
    <scope>NUCLEOTIDE SEQUENCE [LARGE SCALE GENOMIC DNA]</scope>
    <source>
        <strain evidence="5">RCC299 / NOUM17</strain>
    </source>
</reference>
<dbReference type="KEGG" id="mis:MICPUN_63931"/>
<name>C1EGN0_MICCC</name>
<feature type="region of interest" description="Disordered" evidence="2">
    <location>
        <begin position="287"/>
        <end position="363"/>
    </location>
</feature>
<keyword evidence="5" id="KW-1185">Reference proteome</keyword>
<evidence type="ECO:0000259" key="3">
    <source>
        <dbReference type="PROSITE" id="PS50053"/>
    </source>
</evidence>
<dbReference type="PANTHER" id="PTHR13222:SF1">
    <property type="entry name" value="RB1-INDUCIBLE COILED-COIL PROTEIN 1"/>
    <property type="match status" value="1"/>
</dbReference>
<dbReference type="PANTHER" id="PTHR13222">
    <property type="entry name" value="RB1-INDUCIBLE COILED-COIL"/>
    <property type="match status" value="1"/>
</dbReference>
<protein>
    <recommendedName>
        <fullName evidence="3">Ubiquitin-like domain-containing protein</fullName>
    </recommendedName>
</protein>
<dbReference type="InterPro" id="IPR040040">
    <property type="entry name" value="ATG11"/>
</dbReference>
<feature type="compositionally biased region" description="Low complexity" evidence="2">
    <location>
        <begin position="311"/>
        <end position="328"/>
    </location>
</feature>
<dbReference type="GO" id="GO:0000045">
    <property type="term" value="P:autophagosome assembly"/>
    <property type="evidence" value="ECO:0007669"/>
    <property type="project" value="InterPro"/>
</dbReference>
<evidence type="ECO:0000256" key="1">
    <source>
        <dbReference type="ARBA" id="ARBA00023006"/>
    </source>
</evidence>
<dbReference type="GO" id="GO:0061709">
    <property type="term" value="P:reticulophagy"/>
    <property type="evidence" value="ECO:0007669"/>
    <property type="project" value="TreeGrafter"/>
</dbReference>
<dbReference type="EMBL" id="CP001332">
    <property type="protein sequence ID" value="ACO67355.1"/>
    <property type="molecule type" value="Genomic_DNA"/>
</dbReference>
<feature type="region of interest" description="Disordered" evidence="2">
    <location>
        <begin position="710"/>
        <end position="751"/>
    </location>
</feature>
<dbReference type="InterPro" id="IPR000626">
    <property type="entry name" value="Ubiquitin-like_dom"/>
</dbReference>
<feature type="compositionally biased region" description="Polar residues" evidence="2">
    <location>
        <begin position="824"/>
        <end position="833"/>
    </location>
</feature>
<keyword evidence="1" id="KW-0072">Autophagy</keyword>
<dbReference type="GO" id="GO:0019901">
    <property type="term" value="F:protein kinase binding"/>
    <property type="evidence" value="ECO:0007669"/>
    <property type="project" value="TreeGrafter"/>
</dbReference>
<dbReference type="OMA" id="CDEEASK"/>
<accession>C1EGN0</accession>
<feature type="compositionally biased region" description="Acidic residues" evidence="2">
    <location>
        <begin position="712"/>
        <end position="732"/>
    </location>
</feature>
<evidence type="ECO:0000313" key="5">
    <source>
        <dbReference type="Proteomes" id="UP000002009"/>
    </source>
</evidence>
<dbReference type="InParanoid" id="C1EGN0"/>
<organism evidence="4 5">
    <name type="scientific">Micromonas commoda (strain RCC299 / NOUM17 / CCMP2709)</name>
    <name type="common">Picoplanktonic green alga</name>
    <dbReference type="NCBI Taxonomy" id="296587"/>
    <lineage>
        <taxon>Eukaryota</taxon>
        <taxon>Viridiplantae</taxon>
        <taxon>Chlorophyta</taxon>
        <taxon>Mamiellophyceae</taxon>
        <taxon>Mamiellales</taxon>
        <taxon>Mamiellaceae</taxon>
        <taxon>Micromonas</taxon>
    </lineage>
</organism>
<dbReference type="eggNOG" id="ENOG502QUG9">
    <property type="taxonomic scope" value="Eukaryota"/>
</dbReference>
<dbReference type="SMART" id="SM00213">
    <property type="entry name" value="UBQ"/>
    <property type="match status" value="1"/>
</dbReference>
<dbReference type="GO" id="GO:0034727">
    <property type="term" value="P:piecemeal microautophagy of the nucleus"/>
    <property type="evidence" value="ECO:0007669"/>
    <property type="project" value="TreeGrafter"/>
</dbReference>
<dbReference type="InterPro" id="IPR045326">
    <property type="entry name" value="ATG17-like_dom"/>
</dbReference>
<dbReference type="STRING" id="296587.C1EGN0"/>
<dbReference type="GO" id="GO:0034517">
    <property type="term" value="P:ribophagy"/>
    <property type="evidence" value="ECO:0007669"/>
    <property type="project" value="TreeGrafter"/>
</dbReference>
<evidence type="ECO:0000313" key="4">
    <source>
        <dbReference type="EMBL" id="ACO67355.1"/>
    </source>
</evidence>
<feature type="region of interest" description="Disordered" evidence="2">
    <location>
        <begin position="1"/>
        <end position="28"/>
    </location>
</feature>
<dbReference type="GeneID" id="8248828"/>
<dbReference type="AlphaFoldDB" id="C1EGN0"/>
<dbReference type="RefSeq" id="XP_002506097.1">
    <property type="nucleotide sequence ID" value="XM_002506051.1"/>
</dbReference>
<gene>
    <name evidence="4" type="ORF">MICPUN_63931</name>
</gene>
<feature type="compositionally biased region" description="Basic and acidic residues" evidence="2">
    <location>
        <begin position="11"/>
        <end position="21"/>
    </location>
</feature>
<feature type="region of interest" description="Disordered" evidence="2">
    <location>
        <begin position="138"/>
        <end position="170"/>
    </location>
</feature>
<dbReference type="Gene3D" id="3.10.20.90">
    <property type="entry name" value="Phosphatidylinositol 3-kinase Catalytic Subunit, Chain A, domain 1"/>
    <property type="match status" value="1"/>
</dbReference>
<dbReference type="Pfam" id="PF00240">
    <property type="entry name" value="ubiquitin"/>
    <property type="match status" value="1"/>
</dbReference>
<dbReference type="GO" id="GO:0000422">
    <property type="term" value="P:autophagy of mitochondrion"/>
    <property type="evidence" value="ECO:0007669"/>
    <property type="project" value="TreeGrafter"/>
</dbReference>
<dbReference type="CDD" id="cd17039">
    <property type="entry name" value="Ubl_ubiquitin_like"/>
    <property type="match status" value="1"/>
</dbReference>
<dbReference type="GO" id="GO:1990316">
    <property type="term" value="C:Atg1/ULK1 kinase complex"/>
    <property type="evidence" value="ECO:0007669"/>
    <property type="project" value="TreeGrafter"/>
</dbReference>
<dbReference type="OrthoDB" id="447953at2759"/>